<dbReference type="SUPFAM" id="SSF53067">
    <property type="entry name" value="Actin-like ATPase domain"/>
    <property type="match status" value="1"/>
</dbReference>
<proteinExistence type="inferred from homology"/>
<accession>A0ABQ4HMZ0</accession>
<dbReference type="InterPro" id="IPR000600">
    <property type="entry name" value="ROK"/>
</dbReference>
<dbReference type="InterPro" id="IPR043129">
    <property type="entry name" value="ATPase_NBD"/>
</dbReference>
<sequence length="391" mass="40095">MSATRLPGTPRLLRALNDRAALELLLERGPLTRARIGELTGLSKVTASQLVERLEERGLVARVGEQAGGRGPNAQLYAVRPGSAHVVGVDVGPERVVAACADITGAVIGRVEQSTQDTDDPVGVVHNAVVRVAGSAGAQLSSVRRIVLGTPGLVDPGTGDITFAYNLPRWHRGLLAALRDDLDTPVVFENDVNLAAVAEAQSGSAQGLSDFVLVWVGAGVGLAIVLGGRLHHGSSGAAGEIGYLPVPGAPIPRDVSRRAKPAFQQLAGADAIRALAREHGYPDGAAADAVRAAIADGTSGGPMLDEVARRLALGVASTCVVLDPPLVVLAGEVGQAGGAALAERVQHEVAAITLVRPRVVPTGLTEEPILHGALRTALDAVRDEVFGSTIA</sequence>
<dbReference type="InterPro" id="IPR036388">
    <property type="entry name" value="WH-like_DNA-bd_sf"/>
</dbReference>
<dbReference type="Pfam" id="PF00480">
    <property type="entry name" value="ROK"/>
    <property type="match status" value="1"/>
</dbReference>
<dbReference type="CDD" id="cd23763">
    <property type="entry name" value="ASKHA_ATPase_ROK"/>
    <property type="match status" value="1"/>
</dbReference>
<organism evidence="3 4">
    <name type="scientific">Micromonospora andamanensis</name>
    <dbReference type="NCBI Taxonomy" id="1287068"/>
    <lineage>
        <taxon>Bacteria</taxon>
        <taxon>Bacillati</taxon>
        <taxon>Actinomycetota</taxon>
        <taxon>Actinomycetes</taxon>
        <taxon>Micromonosporales</taxon>
        <taxon>Micromonosporaceae</taxon>
        <taxon>Micromonospora</taxon>
    </lineage>
</organism>
<dbReference type="Proteomes" id="UP000647017">
    <property type="component" value="Unassembled WGS sequence"/>
</dbReference>
<dbReference type="SUPFAM" id="SSF46785">
    <property type="entry name" value="Winged helix' DNA-binding domain"/>
    <property type="match status" value="1"/>
</dbReference>
<reference evidence="3 4" key="1">
    <citation type="submission" date="2021-01" db="EMBL/GenBank/DDBJ databases">
        <title>Whole genome shotgun sequence of Verrucosispora andamanensis NBRC 109075.</title>
        <authorList>
            <person name="Komaki H."/>
            <person name="Tamura T."/>
        </authorList>
    </citation>
    <scope>NUCLEOTIDE SEQUENCE [LARGE SCALE GENOMIC DNA]</scope>
    <source>
        <strain evidence="3 4">NBRC 109075</strain>
    </source>
</reference>
<comment type="caution">
    <text evidence="3">The sequence shown here is derived from an EMBL/GenBank/DDBJ whole genome shotgun (WGS) entry which is preliminary data.</text>
</comment>
<comment type="similarity">
    <text evidence="1">Belongs to the ROK (NagC/XylR) family.</text>
</comment>
<evidence type="ECO:0000313" key="3">
    <source>
        <dbReference type="EMBL" id="GIJ07010.1"/>
    </source>
</evidence>
<dbReference type="Gene3D" id="3.30.420.40">
    <property type="match status" value="2"/>
</dbReference>
<dbReference type="Pfam" id="PF12802">
    <property type="entry name" value="MarR_2"/>
    <property type="match status" value="1"/>
</dbReference>
<dbReference type="EMBL" id="BOOZ01000002">
    <property type="protein sequence ID" value="GIJ07010.1"/>
    <property type="molecule type" value="Genomic_DNA"/>
</dbReference>
<dbReference type="Gene3D" id="1.10.10.10">
    <property type="entry name" value="Winged helix-like DNA-binding domain superfamily/Winged helix DNA-binding domain"/>
    <property type="match status" value="1"/>
</dbReference>
<dbReference type="InterPro" id="IPR036390">
    <property type="entry name" value="WH_DNA-bd_sf"/>
</dbReference>
<dbReference type="InterPro" id="IPR000835">
    <property type="entry name" value="HTH_MarR-typ"/>
</dbReference>
<protein>
    <recommendedName>
        <fullName evidence="2">HTH marR-type domain-containing protein</fullName>
    </recommendedName>
</protein>
<evidence type="ECO:0000313" key="4">
    <source>
        <dbReference type="Proteomes" id="UP000647017"/>
    </source>
</evidence>
<name>A0ABQ4HMZ0_9ACTN</name>
<gene>
    <name evidence="3" type="ORF">Van01_02240</name>
</gene>
<feature type="domain" description="HTH marR-type" evidence="2">
    <location>
        <begin position="21"/>
        <end position="70"/>
    </location>
</feature>
<dbReference type="RefSeq" id="WP_203998004.1">
    <property type="nucleotide sequence ID" value="NZ_BOOZ01000002.1"/>
</dbReference>
<keyword evidence="4" id="KW-1185">Reference proteome</keyword>
<dbReference type="PANTHER" id="PTHR18964:SF149">
    <property type="entry name" value="BIFUNCTIONAL UDP-N-ACETYLGLUCOSAMINE 2-EPIMERASE_N-ACETYLMANNOSAMINE KINASE"/>
    <property type="match status" value="1"/>
</dbReference>
<dbReference type="PANTHER" id="PTHR18964">
    <property type="entry name" value="ROK (REPRESSOR, ORF, KINASE) FAMILY"/>
    <property type="match status" value="1"/>
</dbReference>
<evidence type="ECO:0000259" key="2">
    <source>
        <dbReference type="Pfam" id="PF12802"/>
    </source>
</evidence>
<evidence type="ECO:0000256" key="1">
    <source>
        <dbReference type="ARBA" id="ARBA00006479"/>
    </source>
</evidence>